<proteinExistence type="predicted"/>
<gene>
    <name evidence="1" type="ORF">MEBOL_005782</name>
</gene>
<name>A0A250IKL2_9BACT</name>
<dbReference type="SUPFAM" id="SSF82171">
    <property type="entry name" value="DPP6 N-terminal domain-like"/>
    <property type="match status" value="1"/>
</dbReference>
<dbReference type="KEGG" id="mbd:MEBOL_005782"/>
<dbReference type="AlphaFoldDB" id="A0A250IKL2"/>
<protein>
    <submittedName>
        <fullName evidence="1">Lipoprotein</fullName>
    </submittedName>
</protein>
<sequence length="517" mass="54363">MAGWEARLGVVLVTCGMLEGCEAPLEAADTEVSSGELTSKSWEETESLEAFCPPDAASTQRMKSSLPPADGAPPRSIPAPYSFVNFQGRLYFVALGNDPGLTLWRSDGTPAGTVAVKTFPGLKSLTPSSSRLFFRAVDAAHGEEPWVSDGTTAGTRLLKDLTPGVEGSSLVDMTALGERLVFFRQVKDPNTSTTSSELWTSDGTTPGTVRLRAALPEVIPSSGGGFGGPVPSEVLKLGGALLFITRDANGLALWRTDGTKAGTARLKDVGAAGTGVYSTRMSGGWAFFYVKGTDGTTAVWKSDGTKAGTQRLHTYDSTLSPLMLGALGSSLYVTTTSPTTQRIVVRRIPLAGGSETPVVTLPNEYADQGSAYPYVTGVSAVEGGKKLYFALTISGERQAPRDAQLWVTDGTAAGTLMLHRPLSRSDEYTSPLYAAADDLVFFSADGENTTGIEPWVTDGTPAGARLLKDLVPGGESSYPYGFLRVGPRVFISTADIIDGGQVWATHLRTTCSTSASP</sequence>
<dbReference type="OrthoDB" id="5242130at2"/>
<organism evidence="1 2">
    <name type="scientific">Melittangium boletus DSM 14713</name>
    <dbReference type="NCBI Taxonomy" id="1294270"/>
    <lineage>
        <taxon>Bacteria</taxon>
        <taxon>Pseudomonadati</taxon>
        <taxon>Myxococcota</taxon>
        <taxon>Myxococcia</taxon>
        <taxon>Myxococcales</taxon>
        <taxon>Cystobacterineae</taxon>
        <taxon>Archangiaceae</taxon>
        <taxon>Melittangium</taxon>
    </lineage>
</organism>
<dbReference type="NCBIfam" id="TIGR04534">
    <property type="entry name" value="ELWxxDGT_rpt"/>
    <property type="match status" value="1"/>
</dbReference>
<dbReference type="Proteomes" id="UP000217289">
    <property type="component" value="Chromosome"/>
</dbReference>
<dbReference type="InterPro" id="IPR030916">
    <property type="entry name" value="ELWxxDGT_rpt"/>
</dbReference>
<reference evidence="1 2" key="1">
    <citation type="submission" date="2017-06" db="EMBL/GenBank/DDBJ databases">
        <authorList>
            <person name="Kim H.J."/>
            <person name="Triplett B.A."/>
        </authorList>
    </citation>
    <scope>NUCLEOTIDE SEQUENCE [LARGE SCALE GENOMIC DNA]</scope>
    <source>
        <strain evidence="1 2">DSM 14713</strain>
    </source>
</reference>
<evidence type="ECO:0000313" key="2">
    <source>
        <dbReference type="Proteomes" id="UP000217289"/>
    </source>
</evidence>
<accession>A0A250IKL2</accession>
<keyword evidence="1" id="KW-0449">Lipoprotein</keyword>
<keyword evidence="2" id="KW-1185">Reference proteome</keyword>
<evidence type="ECO:0000313" key="1">
    <source>
        <dbReference type="EMBL" id="ATB32305.1"/>
    </source>
</evidence>
<dbReference type="EMBL" id="CP022163">
    <property type="protein sequence ID" value="ATB32305.1"/>
    <property type="molecule type" value="Genomic_DNA"/>
</dbReference>